<comment type="caution">
    <text evidence="2">The sequence shown here is derived from an EMBL/GenBank/DDBJ whole genome shotgun (WGS) entry which is preliminary data.</text>
</comment>
<organism evidence="2 3">
    <name type="scientific">Latilactobacillus fuchuensis DSM 14340 = JCM 11249</name>
    <dbReference type="NCBI Taxonomy" id="1423747"/>
    <lineage>
        <taxon>Bacteria</taxon>
        <taxon>Bacillati</taxon>
        <taxon>Bacillota</taxon>
        <taxon>Bacilli</taxon>
        <taxon>Lactobacillales</taxon>
        <taxon>Lactobacillaceae</taxon>
        <taxon>Latilactobacillus</taxon>
    </lineage>
</organism>
<proteinExistence type="predicted"/>
<feature type="domain" description="Bacterial bifunctional deaminase-reductase C-terminal" evidence="1">
    <location>
        <begin position="9"/>
        <end position="166"/>
    </location>
</feature>
<gene>
    <name evidence="2" type="ORF">FC69_GL001246</name>
</gene>
<dbReference type="eggNOG" id="COG0262">
    <property type="taxonomic scope" value="Bacteria"/>
</dbReference>
<dbReference type="Pfam" id="PF01872">
    <property type="entry name" value="RibD_C"/>
    <property type="match status" value="1"/>
</dbReference>
<dbReference type="InterPro" id="IPR050765">
    <property type="entry name" value="Riboflavin_Biosynth_HTPR"/>
</dbReference>
<dbReference type="SUPFAM" id="SSF53597">
    <property type="entry name" value="Dihydrofolate reductase-like"/>
    <property type="match status" value="1"/>
</dbReference>
<dbReference type="PANTHER" id="PTHR38011">
    <property type="entry name" value="DIHYDROFOLATE REDUCTASE FAMILY PROTEIN (AFU_ORTHOLOGUE AFUA_8G06820)"/>
    <property type="match status" value="1"/>
</dbReference>
<dbReference type="GO" id="GO:0009231">
    <property type="term" value="P:riboflavin biosynthetic process"/>
    <property type="evidence" value="ECO:0007669"/>
    <property type="project" value="InterPro"/>
</dbReference>
<dbReference type="AlphaFoldDB" id="A0A0R1S202"/>
<accession>A0A0R1S202</accession>
<dbReference type="Gene3D" id="3.40.430.10">
    <property type="entry name" value="Dihydrofolate Reductase, subunit A"/>
    <property type="match status" value="1"/>
</dbReference>
<dbReference type="InterPro" id="IPR002734">
    <property type="entry name" value="RibDG_C"/>
</dbReference>
<dbReference type="EMBL" id="AZEX01000035">
    <property type="protein sequence ID" value="KRL60810.1"/>
    <property type="molecule type" value="Genomic_DNA"/>
</dbReference>
<dbReference type="PANTHER" id="PTHR38011:SF11">
    <property type="entry name" value="2,5-DIAMINO-6-RIBOSYLAMINO-4(3H)-PYRIMIDINONE 5'-PHOSPHATE REDUCTASE"/>
    <property type="match status" value="1"/>
</dbReference>
<evidence type="ECO:0000313" key="2">
    <source>
        <dbReference type="EMBL" id="KRL60810.1"/>
    </source>
</evidence>
<sequence length="175" mass="19741">MRSAVFYGAISLDGYLADRDQQIDWLEKFEVPDAINQAYTDFMATIDTLIIGRNSFDYVASQFAEYPYPELMNYVYTSRPLPQASAQIQVPTQTPTELVKSLKTQPGQDLWVVGGGRIVTELIANQQLDKMIIQVAPILLGGGYRLFEALNQQTQFELVSVVKMGQYTEMTLVKK</sequence>
<dbReference type="InterPro" id="IPR024072">
    <property type="entry name" value="DHFR-like_dom_sf"/>
</dbReference>
<dbReference type="GO" id="GO:0008703">
    <property type="term" value="F:5-amino-6-(5-phosphoribosylamino)uracil reductase activity"/>
    <property type="evidence" value="ECO:0007669"/>
    <property type="project" value="InterPro"/>
</dbReference>
<dbReference type="Proteomes" id="UP000051264">
    <property type="component" value="Unassembled WGS sequence"/>
</dbReference>
<evidence type="ECO:0000259" key="1">
    <source>
        <dbReference type="Pfam" id="PF01872"/>
    </source>
</evidence>
<dbReference type="RefSeq" id="WP_025082936.1">
    <property type="nucleotide sequence ID" value="NZ_AZEX01000035.1"/>
</dbReference>
<reference evidence="2 3" key="1">
    <citation type="journal article" date="2015" name="Genome Announc.">
        <title>Expanding the biotechnology potential of lactobacilli through comparative genomics of 213 strains and associated genera.</title>
        <authorList>
            <person name="Sun Z."/>
            <person name="Harris H.M."/>
            <person name="McCann A."/>
            <person name="Guo C."/>
            <person name="Argimon S."/>
            <person name="Zhang W."/>
            <person name="Yang X."/>
            <person name="Jeffery I.B."/>
            <person name="Cooney J.C."/>
            <person name="Kagawa T.F."/>
            <person name="Liu W."/>
            <person name="Song Y."/>
            <person name="Salvetti E."/>
            <person name="Wrobel A."/>
            <person name="Rasinkangas P."/>
            <person name="Parkhill J."/>
            <person name="Rea M.C."/>
            <person name="O'Sullivan O."/>
            <person name="Ritari J."/>
            <person name="Douillard F.P."/>
            <person name="Paul Ross R."/>
            <person name="Yang R."/>
            <person name="Briner A.E."/>
            <person name="Felis G.E."/>
            <person name="de Vos W.M."/>
            <person name="Barrangou R."/>
            <person name="Klaenhammer T.R."/>
            <person name="Caufield P.W."/>
            <person name="Cui Y."/>
            <person name="Zhang H."/>
            <person name="O'Toole P.W."/>
        </authorList>
    </citation>
    <scope>NUCLEOTIDE SEQUENCE [LARGE SCALE GENOMIC DNA]</scope>
    <source>
        <strain evidence="2 3">DSM 14340</strain>
    </source>
</reference>
<dbReference type="STRING" id="1423747.FC69_GL001246"/>
<name>A0A0R1S202_9LACO</name>
<dbReference type="PATRIC" id="fig|1423747.3.peg.1272"/>
<dbReference type="OrthoDB" id="195113at2"/>
<evidence type="ECO:0000313" key="3">
    <source>
        <dbReference type="Proteomes" id="UP000051264"/>
    </source>
</evidence>
<protein>
    <recommendedName>
        <fullName evidence="1">Bacterial bifunctional deaminase-reductase C-terminal domain-containing protein</fullName>
    </recommendedName>
</protein>